<organism evidence="1">
    <name type="scientific">Siphoviridae sp. ctOXk3</name>
    <dbReference type="NCBI Taxonomy" id="2827861"/>
    <lineage>
        <taxon>Viruses</taxon>
        <taxon>Duplodnaviria</taxon>
        <taxon>Heunggongvirae</taxon>
        <taxon>Uroviricota</taxon>
        <taxon>Caudoviricetes</taxon>
    </lineage>
</organism>
<sequence length="390" mass="43771">MCLITYKMKYKRLDIKYTPLQVHYSKSVSGSVPLEQTYDADQDEYSPDYRLTPCALQPVISIIDRDGILPSGRVNSELTDIAWYRVENGVEGNALVTTPQKHVITSSGDNAGKLLWYINAAPQKPILLRFKAKYLDTRTNQVRNITMDYSINCKNATIYKPTLLLSSGDRYYNPLRDTDKQVINASLLLGSEECAKNKRQFVWELLRSRGQFSAVTADDLEIKISDDGASVTLDRSLMGKRICIRCRARYSAAGNPASVELNDATPFKIVNIVRRIPFYDYDMLDTVDEVLPDTKEVNPRATIFDNVGEIANPTRELQVLWWMAPNNSVHFENAVLVGHGMSPSVPTELLDPNRGAILALEVKDLEPLALAMDADGKVFVDADGNPFIFH</sequence>
<name>A0A8S5SZ38_9CAUD</name>
<reference evidence="1" key="1">
    <citation type="journal article" date="2021" name="Proc. Natl. Acad. Sci. U.S.A.">
        <title>A Catalog of Tens of Thousands of Viruses from Human Metagenomes Reveals Hidden Associations with Chronic Diseases.</title>
        <authorList>
            <person name="Tisza M.J."/>
            <person name="Buck C.B."/>
        </authorList>
    </citation>
    <scope>NUCLEOTIDE SEQUENCE</scope>
    <source>
        <strain evidence="1">CtOXk3</strain>
    </source>
</reference>
<accession>A0A8S5SZ38</accession>
<protein>
    <submittedName>
        <fullName evidence="1">Uncharacterized protein</fullName>
    </submittedName>
</protein>
<dbReference type="EMBL" id="BK032706">
    <property type="protein sequence ID" value="DAF56043.1"/>
    <property type="molecule type" value="Genomic_DNA"/>
</dbReference>
<evidence type="ECO:0000313" key="1">
    <source>
        <dbReference type="EMBL" id="DAF56043.1"/>
    </source>
</evidence>
<proteinExistence type="predicted"/>